<feature type="compositionally biased region" description="Basic and acidic residues" evidence="4">
    <location>
        <begin position="245"/>
        <end position="265"/>
    </location>
</feature>
<name>A0ABR2YLL7_9CHLO</name>
<dbReference type="CDD" id="cd06257">
    <property type="entry name" value="DnaJ"/>
    <property type="match status" value="1"/>
</dbReference>
<organism evidence="6 7">
    <name type="scientific">Coccomyxa subellipsoidea</name>
    <dbReference type="NCBI Taxonomy" id="248742"/>
    <lineage>
        <taxon>Eukaryota</taxon>
        <taxon>Viridiplantae</taxon>
        <taxon>Chlorophyta</taxon>
        <taxon>core chlorophytes</taxon>
        <taxon>Trebouxiophyceae</taxon>
        <taxon>Trebouxiophyceae incertae sedis</taxon>
        <taxon>Coccomyxaceae</taxon>
        <taxon>Coccomyxa</taxon>
    </lineage>
</organism>
<dbReference type="InterPro" id="IPR011990">
    <property type="entry name" value="TPR-like_helical_dom_sf"/>
</dbReference>
<dbReference type="SUPFAM" id="SSF48452">
    <property type="entry name" value="TPR-like"/>
    <property type="match status" value="2"/>
</dbReference>
<feature type="region of interest" description="Disordered" evidence="4">
    <location>
        <begin position="164"/>
        <end position="285"/>
    </location>
</feature>
<dbReference type="SMART" id="SM00271">
    <property type="entry name" value="DnaJ"/>
    <property type="match status" value="1"/>
</dbReference>
<feature type="compositionally biased region" description="Polar residues" evidence="4">
    <location>
        <begin position="172"/>
        <end position="183"/>
    </location>
</feature>
<dbReference type="PROSITE" id="PS00636">
    <property type="entry name" value="DNAJ_1"/>
    <property type="match status" value="1"/>
</dbReference>
<evidence type="ECO:0000256" key="4">
    <source>
        <dbReference type="SAM" id="MobiDB-lite"/>
    </source>
</evidence>
<dbReference type="Pfam" id="PF00226">
    <property type="entry name" value="DnaJ"/>
    <property type="match status" value="1"/>
</dbReference>
<accession>A0ABR2YLL7</accession>
<sequence>MSTVETLPPKLWLHVKEKADQAFRTGHYSDAVHYYSDAVNACNSASPTDRAKLFANRALAFQREGDWGQCLKDGMSALSSDCKYVKGWWRLGTALDTMDMKEEALQAFACALQLDPSNGELRAQLDKVVASQTVNANGVRPEGKFAPQLRREVQDCIAAARAKMNGEEPPASQANGHAQNGTNGVEGKSKQALKRARAKARKAAVAAEAGVNGSNGSPMLSRSHSSASSDSSQPFIARAAPAYEEAPKEENGGEKAMETDTEPPKAEAATPQASTSEEDPSAEQRAKGTIFYQAGDWQGALAAYKEAAAMAPHVAANPANCAAAALMLGRYKDAAAFASQAAALDPTSIRAHMRAGKACLSMGRFDEAEAHYRRAAELQAAGSAAQTELATVMAVRKHIQDGNAALDGDARQAQWYADLAARIVSPALLEPAQLLRCKALMGQGKFAEALGETRTLTVEGDPAAAEILLVRADALYGSGNMDRAVKIYEEALRRDPDSTACARGLKRVRALVSAKEQGNTAFKERRWGDAHRHYSDALSRYVAGAGNEAFFAQCYSNRSATCAKMGRQQDALADAEAAINCDETFVKGYLRRAAANEALKNWEEAVRDYEKVKEMDSEVQGIAAMLRNAKTELKKSKRVDYYKLLDISQDASEIDIKKAYKRAALRYHPDKAVAEEREDAEKKFKQVGAAHAILSDPAKRQKYDAGWTEEEIEQGCTDCGHGMGGMGGMGMDDLLAQMFAQQQQRGSYGSSFPGGGGGFPGSRYGRPF</sequence>
<feature type="compositionally biased region" description="Low complexity" evidence="4">
    <location>
        <begin position="217"/>
        <end position="244"/>
    </location>
</feature>
<dbReference type="InterPro" id="IPR036869">
    <property type="entry name" value="J_dom_sf"/>
</dbReference>
<gene>
    <name evidence="6" type="ORF">WJX75_010015</name>
</gene>
<dbReference type="PANTHER" id="PTHR45188">
    <property type="entry name" value="DNAJ PROTEIN P58IPK HOMOLOG"/>
    <property type="match status" value="1"/>
</dbReference>
<dbReference type="Pfam" id="PF14559">
    <property type="entry name" value="TPR_19"/>
    <property type="match status" value="1"/>
</dbReference>
<dbReference type="InterPro" id="IPR019734">
    <property type="entry name" value="TPR_rpt"/>
</dbReference>
<dbReference type="InterPro" id="IPR001623">
    <property type="entry name" value="DnaJ_domain"/>
</dbReference>
<evidence type="ECO:0000259" key="5">
    <source>
        <dbReference type="PROSITE" id="PS50076"/>
    </source>
</evidence>
<dbReference type="Pfam" id="PF13432">
    <property type="entry name" value="TPR_16"/>
    <property type="match status" value="1"/>
</dbReference>
<feature type="repeat" description="TPR" evidence="3">
    <location>
        <begin position="349"/>
        <end position="382"/>
    </location>
</feature>
<evidence type="ECO:0000256" key="1">
    <source>
        <dbReference type="ARBA" id="ARBA00022737"/>
    </source>
</evidence>
<feature type="domain" description="J" evidence="5">
    <location>
        <begin position="640"/>
        <end position="707"/>
    </location>
</feature>
<dbReference type="SUPFAM" id="SSF46565">
    <property type="entry name" value="Chaperone J-domain"/>
    <property type="match status" value="1"/>
</dbReference>
<keyword evidence="2 3" id="KW-0802">TPR repeat</keyword>
<feature type="repeat" description="TPR" evidence="3">
    <location>
        <begin position="85"/>
        <end position="118"/>
    </location>
</feature>
<feature type="repeat" description="TPR" evidence="3">
    <location>
        <begin position="465"/>
        <end position="498"/>
    </location>
</feature>
<keyword evidence="1" id="KW-0677">Repeat</keyword>
<dbReference type="PRINTS" id="PR00625">
    <property type="entry name" value="JDOMAIN"/>
</dbReference>
<evidence type="ECO:0000313" key="7">
    <source>
        <dbReference type="Proteomes" id="UP001491310"/>
    </source>
</evidence>
<evidence type="ECO:0000256" key="3">
    <source>
        <dbReference type="PROSITE-ProRule" id="PRU00339"/>
    </source>
</evidence>
<evidence type="ECO:0000256" key="2">
    <source>
        <dbReference type="ARBA" id="ARBA00022803"/>
    </source>
</evidence>
<feature type="region of interest" description="Disordered" evidence="4">
    <location>
        <begin position="746"/>
        <end position="768"/>
    </location>
</feature>
<dbReference type="Pfam" id="PF13181">
    <property type="entry name" value="TPR_8"/>
    <property type="match status" value="1"/>
</dbReference>
<dbReference type="PROSITE" id="PS50005">
    <property type="entry name" value="TPR"/>
    <property type="match status" value="3"/>
</dbReference>
<dbReference type="Proteomes" id="UP001491310">
    <property type="component" value="Unassembled WGS sequence"/>
</dbReference>
<dbReference type="EMBL" id="JALJOT010000009">
    <property type="protein sequence ID" value="KAK9907787.1"/>
    <property type="molecule type" value="Genomic_DNA"/>
</dbReference>
<feature type="compositionally biased region" description="Basic residues" evidence="4">
    <location>
        <begin position="191"/>
        <end position="202"/>
    </location>
</feature>
<dbReference type="SMART" id="SM00028">
    <property type="entry name" value="TPR"/>
    <property type="match status" value="8"/>
</dbReference>
<evidence type="ECO:0000313" key="6">
    <source>
        <dbReference type="EMBL" id="KAK9907787.1"/>
    </source>
</evidence>
<proteinExistence type="predicted"/>
<protein>
    <recommendedName>
        <fullName evidence="5">J domain-containing protein</fullName>
    </recommendedName>
</protein>
<dbReference type="InterPro" id="IPR018253">
    <property type="entry name" value="DnaJ_domain_CS"/>
</dbReference>
<dbReference type="Gene3D" id="1.25.40.10">
    <property type="entry name" value="Tetratricopeptide repeat domain"/>
    <property type="match status" value="2"/>
</dbReference>
<dbReference type="PANTHER" id="PTHR45188:SF2">
    <property type="entry name" value="DNAJ HOMOLOG SUBFAMILY C MEMBER 7"/>
    <property type="match status" value="1"/>
</dbReference>
<reference evidence="6 7" key="1">
    <citation type="journal article" date="2024" name="Nat. Commun.">
        <title>Phylogenomics reveals the evolutionary origins of lichenization in chlorophyte algae.</title>
        <authorList>
            <person name="Puginier C."/>
            <person name="Libourel C."/>
            <person name="Otte J."/>
            <person name="Skaloud P."/>
            <person name="Haon M."/>
            <person name="Grisel S."/>
            <person name="Petersen M."/>
            <person name="Berrin J.G."/>
            <person name="Delaux P.M."/>
            <person name="Dal Grande F."/>
            <person name="Keller J."/>
        </authorList>
    </citation>
    <scope>NUCLEOTIDE SEQUENCE [LARGE SCALE GENOMIC DNA]</scope>
    <source>
        <strain evidence="6 7">SAG 216-7</strain>
    </source>
</reference>
<dbReference type="PROSITE" id="PS50076">
    <property type="entry name" value="DNAJ_2"/>
    <property type="match status" value="1"/>
</dbReference>
<comment type="caution">
    <text evidence="6">The sequence shown here is derived from an EMBL/GenBank/DDBJ whole genome shotgun (WGS) entry which is preliminary data.</text>
</comment>
<dbReference type="Gene3D" id="1.10.287.110">
    <property type="entry name" value="DnaJ domain"/>
    <property type="match status" value="1"/>
</dbReference>
<keyword evidence="7" id="KW-1185">Reference proteome</keyword>